<dbReference type="AlphaFoldDB" id="S7ZEY6"/>
<dbReference type="HOGENOM" id="CLU_2027518_0_0_1"/>
<reference evidence="2 3" key="1">
    <citation type="journal article" date="2013" name="PLoS ONE">
        <title>Genomic and secretomic analyses reveal unique features of the lignocellulolytic enzyme system of Penicillium decumbens.</title>
        <authorList>
            <person name="Liu G."/>
            <person name="Zhang L."/>
            <person name="Wei X."/>
            <person name="Zou G."/>
            <person name="Qin Y."/>
            <person name="Ma L."/>
            <person name="Li J."/>
            <person name="Zheng H."/>
            <person name="Wang S."/>
            <person name="Wang C."/>
            <person name="Xun L."/>
            <person name="Zhao G.-P."/>
            <person name="Zhou Z."/>
            <person name="Qu Y."/>
        </authorList>
    </citation>
    <scope>NUCLEOTIDE SEQUENCE [LARGE SCALE GENOMIC DNA]</scope>
    <source>
        <strain evidence="3">114-2 / CGMCC 5302</strain>
    </source>
</reference>
<accession>S7ZEY6</accession>
<name>S7ZEY6_PENO1</name>
<evidence type="ECO:0000313" key="2">
    <source>
        <dbReference type="EMBL" id="EPS28824.1"/>
    </source>
</evidence>
<organism evidence="2 3">
    <name type="scientific">Penicillium oxalicum (strain 114-2 / CGMCC 5302)</name>
    <name type="common">Penicillium decumbens</name>
    <dbReference type="NCBI Taxonomy" id="933388"/>
    <lineage>
        <taxon>Eukaryota</taxon>
        <taxon>Fungi</taxon>
        <taxon>Dikarya</taxon>
        <taxon>Ascomycota</taxon>
        <taxon>Pezizomycotina</taxon>
        <taxon>Eurotiomycetes</taxon>
        <taxon>Eurotiomycetidae</taxon>
        <taxon>Eurotiales</taxon>
        <taxon>Aspergillaceae</taxon>
        <taxon>Penicillium</taxon>
    </lineage>
</organism>
<feature type="compositionally biased region" description="Basic and acidic residues" evidence="1">
    <location>
        <begin position="112"/>
        <end position="122"/>
    </location>
</feature>
<gene>
    <name evidence="2" type="ORF">PDE_03770</name>
</gene>
<evidence type="ECO:0000256" key="1">
    <source>
        <dbReference type="SAM" id="MobiDB-lite"/>
    </source>
</evidence>
<keyword evidence="3" id="KW-1185">Reference proteome</keyword>
<feature type="region of interest" description="Disordered" evidence="1">
    <location>
        <begin position="83"/>
        <end position="122"/>
    </location>
</feature>
<proteinExistence type="predicted"/>
<evidence type="ECO:0000313" key="3">
    <source>
        <dbReference type="Proteomes" id="UP000019376"/>
    </source>
</evidence>
<sequence length="122" mass="13869">MDTRFKLHQLHRKGPLFSPVLMACTPSVHDSGPEYQRGINCRESYIEEIALDGLEESSVEGTIVLYLRSYIEMLMDGMESRDLVDGTSFRNGQDDAETAPVYPPNPFGFNDGRFDSREGYQR</sequence>
<dbReference type="PROSITE" id="PS51257">
    <property type="entry name" value="PROKAR_LIPOPROTEIN"/>
    <property type="match status" value="1"/>
</dbReference>
<dbReference type="EMBL" id="KB644411">
    <property type="protein sequence ID" value="EPS28824.1"/>
    <property type="molecule type" value="Genomic_DNA"/>
</dbReference>
<protein>
    <submittedName>
        <fullName evidence="2">Uncharacterized protein</fullName>
    </submittedName>
</protein>
<dbReference type="Proteomes" id="UP000019376">
    <property type="component" value="Unassembled WGS sequence"/>
</dbReference>